<comment type="caution">
    <text evidence="2">The sequence shown here is derived from an EMBL/GenBank/DDBJ whole genome shotgun (WGS) entry which is preliminary data.</text>
</comment>
<sequence>MYAKRADLKQEEEKGGEEKDEEVLKTQTFLSYARMATEFGTIQVKLLSEKGCDDNINGWYRVSEFKPSEDDELAEKSKTWNYAVRLVPVQGLTDEKDGPNSSKENHGCEIIVLRKTERGQLGFELPRSGVVHISEAIDDGDDEKRLEEYFPIPSSTGRRSRFARIVSSDDFKSSKGDIRWSSGYDTERSDSYLNMYLGRTSRILRSPTHSRESRIHASTNLGSLSAAQPIPPSAVAFDIQSTRESYLATVQQRDEEGEHKLSCDQVLAYRQSLQRKSTVRYSSTGEKKYNKIFPKSAPIKYNKSALPDSELFGDESDATITIPPIKTSYPTSILEEQDKPYKELLDDPSMSNNTGSNKIKHSKKFGYTKSFIDEPRESEGIKDLRSENELEIVVYSLESEKSAQSDVVSVSPSNSAEKAPPLRYVAIPKQKIQDFLTKGIGAKRQSESEDGTKVKEICVKRKP</sequence>
<organism evidence="2 3">
    <name type="scientific">Laodelphax striatellus</name>
    <name type="common">Small brown planthopper</name>
    <name type="synonym">Delphax striatella</name>
    <dbReference type="NCBI Taxonomy" id="195883"/>
    <lineage>
        <taxon>Eukaryota</taxon>
        <taxon>Metazoa</taxon>
        <taxon>Ecdysozoa</taxon>
        <taxon>Arthropoda</taxon>
        <taxon>Hexapoda</taxon>
        <taxon>Insecta</taxon>
        <taxon>Pterygota</taxon>
        <taxon>Neoptera</taxon>
        <taxon>Paraneoptera</taxon>
        <taxon>Hemiptera</taxon>
        <taxon>Auchenorrhyncha</taxon>
        <taxon>Fulgoroidea</taxon>
        <taxon>Delphacidae</taxon>
        <taxon>Criomorphinae</taxon>
        <taxon>Laodelphax</taxon>
    </lineage>
</organism>
<protein>
    <submittedName>
        <fullName evidence="2">Uncharacterized protein</fullName>
    </submittedName>
</protein>
<evidence type="ECO:0000256" key="1">
    <source>
        <dbReference type="SAM" id="MobiDB-lite"/>
    </source>
</evidence>
<dbReference type="Proteomes" id="UP000291343">
    <property type="component" value="Unassembled WGS sequence"/>
</dbReference>
<proteinExistence type="predicted"/>
<dbReference type="InParanoid" id="A0A482WPC9"/>
<evidence type="ECO:0000313" key="2">
    <source>
        <dbReference type="EMBL" id="RZF35082.1"/>
    </source>
</evidence>
<gene>
    <name evidence="2" type="ORF">LSTR_LSTR009674</name>
</gene>
<evidence type="ECO:0000313" key="3">
    <source>
        <dbReference type="Proteomes" id="UP000291343"/>
    </source>
</evidence>
<feature type="region of interest" description="Disordered" evidence="1">
    <location>
        <begin position="441"/>
        <end position="463"/>
    </location>
</feature>
<keyword evidence="3" id="KW-1185">Reference proteome</keyword>
<feature type="compositionally biased region" description="Basic and acidic residues" evidence="1">
    <location>
        <begin position="444"/>
        <end position="463"/>
    </location>
</feature>
<accession>A0A482WPC9</accession>
<feature type="compositionally biased region" description="Basic and acidic residues" evidence="1">
    <location>
        <begin position="1"/>
        <end position="17"/>
    </location>
</feature>
<name>A0A482WPC9_LAOST</name>
<dbReference type="EMBL" id="QKKF02029694">
    <property type="protein sequence ID" value="RZF35082.1"/>
    <property type="molecule type" value="Genomic_DNA"/>
</dbReference>
<dbReference type="AlphaFoldDB" id="A0A482WPC9"/>
<feature type="region of interest" description="Disordered" evidence="1">
    <location>
        <begin position="1"/>
        <end position="21"/>
    </location>
</feature>
<dbReference type="OrthoDB" id="6639101at2759"/>
<reference evidence="2 3" key="1">
    <citation type="journal article" date="2017" name="Gigascience">
        <title>Genome sequence of the small brown planthopper, Laodelphax striatellus.</title>
        <authorList>
            <person name="Zhu J."/>
            <person name="Jiang F."/>
            <person name="Wang X."/>
            <person name="Yang P."/>
            <person name="Bao Y."/>
            <person name="Zhao W."/>
            <person name="Wang W."/>
            <person name="Lu H."/>
            <person name="Wang Q."/>
            <person name="Cui N."/>
            <person name="Li J."/>
            <person name="Chen X."/>
            <person name="Luo L."/>
            <person name="Yu J."/>
            <person name="Kang L."/>
            <person name="Cui F."/>
        </authorList>
    </citation>
    <scope>NUCLEOTIDE SEQUENCE [LARGE SCALE GENOMIC DNA]</scope>
    <source>
        <strain evidence="2">Lst14</strain>
    </source>
</reference>